<dbReference type="Proteomes" id="UP000664132">
    <property type="component" value="Unassembled WGS sequence"/>
</dbReference>
<keyword evidence="3" id="KW-1185">Reference proteome</keyword>
<sequence length="365" mass="40557">MATIASTMSQEPSEKLPVDTSLNVLEMPPFDPAIHLAFQEPSARHSFTELGLPKPKTAPDMCFTEPFQLFSEEGVRMLRRDLLRKEVLDKHMQAWVRAPCSISQHEEIATWINKAWNHPATVEALSKAFGLPLKLLGRKGETGYCNVQLGPEGLAGVYKLGEVPSGPLAASSSSESQFDEIMTDAWHRDSTQISCVVMLSDTSTMDGGETAIRIGDDSILKARGAKMGGAVLIQGAHLTHAALRATNAPERISMVTSFAFADTRLDDSGTSLRSVNLDHPDIAGWQNHFLLHKLRRLQENVNNAIAQVEADDAAHESPKRDEVEPWVEEQITLLKQTSWELFERYPNYLYKDIPENAVRDYLSHV</sequence>
<proteinExistence type="predicted"/>
<dbReference type="AlphaFoldDB" id="A0A8H7TAU1"/>
<evidence type="ECO:0000313" key="2">
    <source>
        <dbReference type="EMBL" id="KAG4415446.1"/>
    </source>
</evidence>
<evidence type="ECO:0000256" key="1">
    <source>
        <dbReference type="SAM" id="Coils"/>
    </source>
</evidence>
<evidence type="ECO:0000313" key="3">
    <source>
        <dbReference type="Proteomes" id="UP000664132"/>
    </source>
</evidence>
<gene>
    <name evidence="2" type="ORF">IFR04_011440</name>
</gene>
<keyword evidence="1" id="KW-0175">Coiled coil</keyword>
<reference evidence="2" key="1">
    <citation type="submission" date="2021-02" db="EMBL/GenBank/DDBJ databases">
        <title>Genome sequence Cadophora malorum strain M34.</title>
        <authorList>
            <person name="Stefanovic E."/>
            <person name="Vu D."/>
            <person name="Scully C."/>
            <person name="Dijksterhuis J."/>
            <person name="Roader J."/>
            <person name="Houbraken J."/>
        </authorList>
    </citation>
    <scope>NUCLEOTIDE SEQUENCE</scope>
    <source>
        <strain evidence="2">M34</strain>
    </source>
</reference>
<dbReference type="EMBL" id="JAFJYH010000222">
    <property type="protein sequence ID" value="KAG4415446.1"/>
    <property type="molecule type" value="Genomic_DNA"/>
</dbReference>
<protein>
    <submittedName>
        <fullName evidence="2">Uncharacterized protein</fullName>
    </submittedName>
</protein>
<organism evidence="2 3">
    <name type="scientific">Cadophora malorum</name>
    <dbReference type="NCBI Taxonomy" id="108018"/>
    <lineage>
        <taxon>Eukaryota</taxon>
        <taxon>Fungi</taxon>
        <taxon>Dikarya</taxon>
        <taxon>Ascomycota</taxon>
        <taxon>Pezizomycotina</taxon>
        <taxon>Leotiomycetes</taxon>
        <taxon>Helotiales</taxon>
        <taxon>Ploettnerulaceae</taxon>
        <taxon>Cadophora</taxon>
    </lineage>
</organism>
<feature type="coiled-coil region" evidence="1">
    <location>
        <begin position="287"/>
        <end position="314"/>
    </location>
</feature>
<dbReference type="OrthoDB" id="10256055at2759"/>
<dbReference type="PANTHER" id="PTHR41677:SF1">
    <property type="entry name" value="FE2OG DIOXYGENASE DOMAIN-CONTAINING PROTEIN"/>
    <property type="match status" value="1"/>
</dbReference>
<comment type="caution">
    <text evidence="2">The sequence shown here is derived from an EMBL/GenBank/DDBJ whole genome shotgun (WGS) entry which is preliminary data.</text>
</comment>
<name>A0A8H7TAU1_9HELO</name>
<dbReference type="PANTHER" id="PTHR41677">
    <property type="entry name" value="YALI0B19030P"/>
    <property type="match status" value="1"/>
</dbReference>
<accession>A0A8H7TAU1</accession>